<dbReference type="EMBL" id="JACKWZ010000455">
    <property type="protein sequence ID" value="KAF9407589.1"/>
    <property type="molecule type" value="Genomic_DNA"/>
</dbReference>
<dbReference type="Proteomes" id="UP000648187">
    <property type="component" value="Unassembled WGS sequence"/>
</dbReference>
<dbReference type="AlphaFoldDB" id="A0A835G7H2"/>
<name>A0A835G7H2_SPOEX</name>
<proteinExistence type="predicted"/>
<comment type="caution">
    <text evidence="1">The sequence shown here is derived from an EMBL/GenBank/DDBJ whole genome shotgun (WGS) entry which is preliminary data.</text>
</comment>
<reference evidence="1" key="1">
    <citation type="submission" date="2020-08" db="EMBL/GenBank/DDBJ databases">
        <title>Spodoptera exigua strain:BAW_Kor-Di-RS1 Genome sequencing and assembly.</title>
        <authorList>
            <person name="Kim J."/>
            <person name="Nam H.Y."/>
            <person name="Kwon M."/>
            <person name="Choi J.H."/>
            <person name="Cho S.R."/>
            <person name="Kim G.-H."/>
        </authorList>
    </citation>
    <scope>NUCLEOTIDE SEQUENCE</scope>
    <source>
        <strain evidence="1">BAW_Kor-Di-RS1</strain>
        <tissue evidence="1">Whole-body</tissue>
    </source>
</reference>
<protein>
    <submittedName>
        <fullName evidence="1">Uncharacterized protein</fullName>
    </submittedName>
</protein>
<evidence type="ECO:0000313" key="1">
    <source>
        <dbReference type="EMBL" id="KAF9407589.1"/>
    </source>
</evidence>
<evidence type="ECO:0000313" key="2">
    <source>
        <dbReference type="Proteomes" id="UP000648187"/>
    </source>
</evidence>
<gene>
    <name evidence="1" type="ORF">HW555_012437</name>
</gene>
<accession>A0A835G7H2</accession>
<organism evidence="1 2">
    <name type="scientific">Spodoptera exigua</name>
    <name type="common">Beet armyworm</name>
    <name type="synonym">Noctua fulgens</name>
    <dbReference type="NCBI Taxonomy" id="7107"/>
    <lineage>
        <taxon>Eukaryota</taxon>
        <taxon>Metazoa</taxon>
        <taxon>Ecdysozoa</taxon>
        <taxon>Arthropoda</taxon>
        <taxon>Hexapoda</taxon>
        <taxon>Insecta</taxon>
        <taxon>Pterygota</taxon>
        <taxon>Neoptera</taxon>
        <taxon>Endopterygota</taxon>
        <taxon>Lepidoptera</taxon>
        <taxon>Glossata</taxon>
        <taxon>Ditrysia</taxon>
        <taxon>Noctuoidea</taxon>
        <taxon>Noctuidae</taxon>
        <taxon>Amphipyrinae</taxon>
        <taxon>Spodoptera</taxon>
    </lineage>
</organism>
<keyword evidence="2" id="KW-1185">Reference proteome</keyword>
<sequence>MTQVIDPSKKETEIWLLNLCRDVPDAKNITLDKFKEIVNAFAKEQNKSMEEMNDRLARQIPAILEQVDSCPGIYVAIPGSEILSMFSPVTINSDISTITDYSELLKQDSSGEVTVGDDEGAVSNGVATGSQGEVAAGSQGDIVDCNLQIISGNQAQVSDDSPDPAS</sequence>